<keyword evidence="2" id="KW-1185">Reference proteome</keyword>
<dbReference type="RefSeq" id="WP_138865416.1">
    <property type="nucleotide sequence ID" value="NZ_VCPC01000004.1"/>
</dbReference>
<dbReference type="EMBL" id="VCPC01000004">
    <property type="protein sequence ID" value="TMV10844.1"/>
    <property type="molecule type" value="Genomic_DNA"/>
</dbReference>
<gene>
    <name evidence="1" type="ORF">FGK64_18970</name>
</gene>
<sequence>MPDFEQVISNREIRALRHSRPYRNLRESVDQCKEAAQDLLGEDMENAHPKLLERSVVITFVTYVEVYFRDMLDAIFRKCAPSFFIPKLKHIHSLKYDIEDLIDIYKRQIHPLELVSSEASFQSVEKIDKVFSKFLGKSVWTEAIGLQIRIKDRPETAVRFEPEYLNGLARIFSLRHELLHNPRQDFQLTKEILKDIDNADGLLLAVDVVLCSMLSDHVDPELTKAEAVEINESARN</sequence>
<dbReference type="Proteomes" id="UP001191082">
    <property type="component" value="Unassembled WGS sequence"/>
</dbReference>
<evidence type="ECO:0008006" key="3">
    <source>
        <dbReference type="Google" id="ProtNLM"/>
    </source>
</evidence>
<protein>
    <recommendedName>
        <fullName evidence="3">RiboL-PSP-HEPN domain-containing protein</fullName>
    </recommendedName>
</protein>
<name>A0ABY2X6T7_9RHOB</name>
<evidence type="ECO:0000313" key="2">
    <source>
        <dbReference type="Proteomes" id="UP001191082"/>
    </source>
</evidence>
<evidence type="ECO:0000313" key="1">
    <source>
        <dbReference type="EMBL" id="TMV10844.1"/>
    </source>
</evidence>
<reference evidence="1 2" key="1">
    <citation type="submission" date="2019-05" db="EMBL/GenBank/DDBJ databases">
        <title>Marivita sp. nov. isolated from sea sediment.</title>
        <authorList>
            <person name="Kim W."/>
        </authorList>
    </citation>
    <scope>NUCLEOTIDE SEQUENCE [LARGE SCALE GENOMIC DNA]</scope>
    <source>
        <strain evidence="1 2">CAU 1492</strain>
    </source>
</reference>
<comment type="caution">
    <text evidence="1">The sequence shown here is derived from an EMBL/GenBank/DDBJ whole genome shotgun (WGS) entry which is preliminary data.</text>
</comment>
<proteinExistence type="predicted"/>
<accession>A0ABY2X6T7</accession>
<organism evidence="1 2">
    <name type="scientific">Arenibacterium halophilum</name>
    <dbReference type="NCBI Taxonomy" id="2583821"/>
    <lineage>
        <taxon>Bacteria</taxon>
        <taxon>Pseudomonadati</taxon>
        <taxon>Pseudomonadota</taxon>
        <taxon>Alphaproteobacteria</taxon>
        <taxon>Rhodobacterales</taxon>
        <taxon>Paracoccaceae</taxon>
        <taxon>Arenibacterium</taxon>
    </lineage>
</organism>